<reference evidence="3 4" key="1">
    <citation type="submission" date="2024-05" db="EMBL/GenBank/DDBJ databases">
        <title>Genome sequencing and assembly of Indian major carp, Cirrhinus mrigala (Hamilton, 1822).</title>
        <authorList>
            <person name="Mohindra V."/>
            <person name="Chowdhury L.M."/>
            <person name="Lal K."/>
            <person name="Jena J.K."/>
        </authorList>
    </citation>
    <scope>NUCLEOTIDE SEQUENCE [LARGE SCALE GENOMIC DNA]</scope>
    <source>
        <strain evidence="3">CM1030</strain>
        <tissue evidence="3">Blood</tissue>
    </source>
</reference>
<keyword evidence="4" id="KW-1185">Reference proteome</keyword>
<evidence type="ECO:0000259" key="2">
    <source>
        <dbReference type="Pfam" id="PF25035"/>
    </source>
</evidence>
<dbReference type="Proteomes" id="UP001529510">
    <property type="component" value="Unassembled WGS sequence"/>
</dbReference>
<feature type="region of interest" description="Disordered" evidence="1">
    <location>
        <begin position="1"/>
        <end position="37"/>
    </location>
</feature>
<feature type="non-terminal residue" evidence="3">
    <location>
        <position position="78"/>
    </location>
</feature>
<sequence length="78" mass="8573">WGEDGAMPQTSSRPPSADTALVRTNDSGRETPASVDSIPLEWDHDYDLEPMGHTMATQRSRQKDEDEELLCLATAALT</sequence>
<dbReference type="EMBL" id="JAMKFB020000020">
    <property type="protein sequence ID" value="KAL0164559.1"/>
    <property type="molecule type" value="Genomic_DNA"/>
</dbReference>
<protein>
    <recommendedName>
        <fullName evidence="2">Nesprin-1/2 domain-containing protein</fullName>
    </recommendedName>
</protein>
<feature type="non-terminal residue" evidence="3">
    <location>
        <position position="1"/>
    </location>
</feature>
<dbReference type="Pfam" id="PF25035">
    <property type="entry name" value="SYNE1"/>
    <property type="match status" value="1"/>
</dbReference>
<accession>A0ABD0NRV8</accession>
<dbReference type="InterPro" id="IPR056887">
    <property type="entry name" value="SYNE1/2_dom"/>
</dbReference>
<evidence type="ECO:0000313" key="3">
    <source>
        <dbReference type="EMBL" id="KAL0164559.1"/>
    </source>
</evidence>
<organism evidence="3 4">
    <name type="scientific">Cirrhinus mrigala</name>
    <name type="common">Mrigala</name>
    <dbReference type="NCBI Taxonomy" id="683832"/>
    <lineage>
        <taxon>Eukaryota</taxon>
        <taxon>Metazoa</taxon>
        <taxon>Chordata</taxon>
        <taxon>Craniata</taxon>
        <taxon>Vertebrata</taxon>
        <taxon>Euteleostomi</taxon>
        <taxon>Actinopterygii</taxon>
        <taxon>Neopterygii</taxon>
        <taxon>Teleostei</taxon>
        <taxon>Ostariophysi</taxon>
        <taxon>Cypriniformes</taxon>
        <taxon>Cyprinidae</taxon>
        <taxon>Labeoninae</taxon>
        <taxon>Labeonini</taxon>
        <taxon>Cirrhinus</taxon>
    </lineage>
</organism>
<feature type="domain" description="Nesprin-1/2" evidence="2">
    <location>
        <begin position="6"/>
        <end position="68"/>
    </location>
</feature>
<dbReference type="AlphaFoldDB" id="A0ABD0NRV8"/>
<comment type="caution">
    <text evidence="3">The sequence shown here is derived from an EMBL/GenBank/DDBJ whole genome shotgun (WGS) entry which is preliminary data.</text>
</comment>
<evidence type="ECO:0000313" key="4">
    <source>
        <dbReference type="Proteomes" id="UP001529510"/>
    </source>
</evidence>
<gene>
    <name evidence="3" type="ORF">M9458_040312</name>
</gene>
<proteinExistence type="predicted"/>
<name>A0ABD0NRV8_CIRMR</name>
<evidence type="ECO:0000256" key="1">
    <source>
        <dbReference type="SAM" id="MobiDB-lite"/>
    </source>
</evidence>